<dbReference type="EMBL" id="FNAQ01000005">
    <property type="protein sequence ID" value="SDE23097.1"/>
    <property type="molecule type" value="Genomic_DNA"/>
</dbReference>
<proteinExistence type="predicted"/>
<dbReference type="InterPro" id="IPR019734">
    <property type="entry name" value="TPR_rpt"/>
</dbReference>
<dbReference type="SUPFAM" id="SSF48452">
    <property type="entry name" value="TPR-like"/>
    <property type="match status" value="1"/>
</dbReference>
<sequence length="174" mass="19796">MIRPPALHRLLALPILLAALLMLAGCSSEAEKRYNQAIEAERHQDWEQARELYQAALALDAELAEAHINLGALALRLKQLDLAEQHSHQALQLLEHKKKSLVRGFSWEKQAGLACNNLASVAFERVLQAQQAADDEILRQQLALAREWIDKALALDPDNEKFQHHQRFLHLWPN</sequence>
<evidence type="ECO:0000313" key="1">
    <source>
        <dbReference type="EMBL" id="SDE23097.1"/>
    </source>
</evidence>
<dbReference type="InterPro" id="IPR011990">
    <property type="entry name" value="TPR-like_helical_dom_sf"/>
</dbReference>
<dbReference type="RefSeq" id="WP_092077734.1">
    <property type="nucleotide sequence ID" value="NZ_CALFZY010000008.1"/>
</dbReference>
<dbReference type="STRING" id="57664.SAMN05661003_105104"/>
<accession>A0A1G7B8C3</accession>
<dbReference type="Pfam" id="PF13414">
    <property type="entry name" value="TPR_11"/>
    <property type="match status" value="1"/>
</dbReference>
<evidence type="ECO:0000313" key="2">
    <source>
        <dbReference type="Proteomes" id="UP000243205"/>
    </source>
</evidence>
<dbReference type="PROSITE" id="PS51257">
    <property type="entry name" value="PROKAR_LIPOPROTEIN"/>
    <property type="match status" value="1"/>
</dbReference>
<dbReference type="Proteomes" id="UP000243205">
    <property type="component" value="Unassembled WGS sequence"/>
</dbReference>
<keyword evidence="2" id="KW-1185">Reference proteome</keyword>
<dbReference type="SMART" id="SM00028">
    <property type="entry name" value="TPR"/>
    <property type="match status" value="3"/>
</dbReference>
<gene>
    <name evidence="1" type="ORF">SAMN05661003_105104</name>
</gene>
<reference evidence="2" key="1">
    <citation type="submission" date="2016-10" db="EMBL/GenBank/DDBJ databases">
        <authorList>
            <person name="Varghese N."/>
            <person name="Submissions S."/>
        </authorList>
    </citation>
    <scope>NUCLEOTIDE SEQUENCE [LARGE SCALE GENOMIC DNA]</scope>
    <source>
        <strain evidence="2">DSM 8987</strain>
    </source>
</reference>
<dbReference type="AlphaFoldDB" id="A0A1G7B8C3"/>
<dbReference type="Gene3D" id="1.25.40.10">
    <property type="entry name" value="Tetratricopeptide repeat domain"/>
    <property type="match status" value="1"/>
</dbReference>
<protein>
    <submittedName>
        <fullName evidence="1">TPR repeat-containing protein</fullName>
    </submittedName>
</protein>
<name>A0A1G7B8C3_9BACT</name>
<organism evidence="1 2">
    <name type="scientific">Desulfuromonas thiophila</name>
    <dbReference type="NCBI Taxonomy" id="57664"/>
    <lineage>
        <taxon>Bacteria</taxon>
        <taxon>Pseudomonadati</taxon>
        <taxon>Thermodesulfobacteriota</taxon>
        <taxon>Desulfuromonadia</taxon>
        <taxon>Desulfuromonadales</taxon>
        <taxon>Desulfuromonadaceae</taxon>
        <taxon>Desulfuromonas</taxon>
    </lineage>
</organism>